<accession>A0A177KT83</accession>
<dbReference type="PANTHER" id="PTHR36436:SF6">
    <property type="entry name" value="SLL5081 PROTEIN"/>
    <property type="match status" value="1"/>
</dbReference>
<dbReference type="AlphaFoldDB" id="A0A177KT83"/>
<dbReference type="Proteomes" id="UP000077271">
    <property type="component" value="Unassembled WGS sequence"/>
</dbReference>
<dbReference type="EMBL" id="LQWZ01000023">
    <property type="protein sequence ID" value="OAH55791.1"/>
    <property type="molecule type" value="Genomic_DNA"/>
</dbReference>
<comment type="caution">
    <text evidence="1">The sequence shown here is derived from an EMBL/GenBank/DDBJ whole genome shotgun (WGS) entry which is preliminary data.</text>
</comment>
<gene>
    <name evidence="1" type="ORF">AWH48_03710</name>
</gene>
<dbReference type="Gene3D" id="2.30.320.10">
    <property type="entry name" value="YwqG-like"/>
    <property type="match status" value="1"/>
</dbReference>
<dbReference type="InterPro" id="IPR035948">
    <property type="entry name" value="YwqG-like_sf"/>
</dbReference>
<dbReference type="SUPFAM" id="SSF103032">
    <property type="entry name" value="Hypothetical protein YwqG"/>
    <property type="match status" value="1"/>
</dbReference>
<dbReference type="PANTHER" id="PTHR36436">
    <property type="entry name" value="SLL5081 PROTEIN"/>
    <property type="match status" value="1"/>
</dbReference>
<protein>
    <recommendedName>
        <fullName evidence="3">Cytoplasmic protein</fullName>
    </recommendedName>
</protein>
<reference evidence="1 2" key="1">
    <citation type="submission" date="2016-01" db="EMBL/GenBank/DDBJ databases">
        <title>Investigation of taxonomic status of Bacillus aminovorans.</title>
        <authorList>
            <person name="Verma A."/>
            <person name="Pal Y."/>
            <person name="Krishnamurthi S."/>
        </authorList>
    </citation>
    <scope>NUCLEOTIDE SEQUENCE [LARGE SCALE GENOMIC DNA]</scope>
    <source>
        <strain evidence="1 2">DSM 4337</strain>
    </source>
</reference>
<organism evidence="1 2">
    <name type="scientific">Domibacillus aminovorans</name>
    <dbReference type="NCBI Taxonomy" id="29332"/>
    <lineage>
        <taxon>Bacteria</taxon>
        <taxon>Bacillati</taxon>
        <taxon>Bacillota</taxon>
        <taxon>Bacilli</taxon>
        <taxon>Bacillales</taxon>
        <taxon>Bacillaceae</taxon>
        <taxon>Domibacillus</taxon>
    </lineage>
</organism>
<dbReference type="InterPro" id="IPR015315">
    <property type="entry name" value="DUF1963"/>
</dbReference>
<dbReference type="Pfam" id="PF09234">
    <property type="entry name" value="DUF1963"/>
    <property type="match status" value="1"/>
</dbReference>
<evidence type="ECO:0000313" key="1">
    <source>
        <dbReference type="EMBL" id="OAH55791.1"/>
    </source>
</evidence>
<name>A0A177KT83_9BACI</name>
<dbReference type="OrthoDB" id="8856529at2"/>
<proteinExistence type="predicted"/>
<dbReference type="RefSeq" id="WP_018393674.1">
    <property type="nucleotide sequence ID" value="NZ_LQWZ01000023.1"/>
</dbReference>
<evidence type="ECO:0008006" key="3">
    <source>
        <dbReference type="Google" id="ProtNLM"/>
    </source>
</evidence>
<sequence length="245" mass="27772">MSERLHQLITEYDLEHVRADILGAVYECVSISSVAAETLPCGASKFGGVADLPAETAYPSFNGTPLSFIGQINLTEVSALHLKNNPLPMSGMLSFFYYDGDEEAVYGEPEQKDGWRVLYTDDTSGMSAQGAVSYPERRMLFKKAEKLEFRYFEQDADDERFEKLMDQLYEQLDHQLLGVPVSIQGEVFAEVAEHIDSKPVLLFQVDTDDDLDMMWGDMGMLYYVIGAHDLASKRFEKTWFSMQCY</sequence>
<evidence type="ECO:0000313" key="2">
    <source>
        <dbReference type="Proteomes" id="UP000077271"/>
    </source>
</evidence>